<gene>
    <name evidence="1" type="ORF">SAMN05421852_12041</name>
</gene>
<dbReference type="Proteomes" id="UP000199545">
    <property type="component" value="Unassembled WGS sequence"/>
</dbReference>
<name>A0A1I3TYX8_9BACL</name>
<organism evidence="1 2">
    <name type="scientific">Thermoflavimicrobium dichotomicum</name>
    <dbReference type="NCBI Taxonomy" id="46223"/>
    <lineage>
        <taxon>Bacteria</taxon>
        <taxon>Bacillati</taxon>
        <taxon>Bacillota</taxon>
        <taxon>Bacilli</taxon>
        <taxon>Bacillales</taxon>
        <taxon>Thermoactinomycetaceae</taxon>
        <taxon>Thermoflavimicrobium</taxon>
    </lineage>
</organism>
<protein>
    <submittedName>
        <fullName evidence="1">Ethanolamine utilization protein</fullName>
    </submittedName>
</protein>
<sequence length="245" mass="28639">MMGKTRSTLLEEILLKLYYRGREHELEQMPKVLALLSYHMTGWDQGLKALRTLAKEAIRLEIWADQALPLPKEWSKDVHRLQAHNPLWMAEWFEESKDRFQYLFIPVLSFSLISKLVQMDDEHPYVQLILWSLLSGKQVAALTAGIDPYGARGDKRFQAGPPLLKQQIRKHIDQLRSYGIAFLDESQIHQWLTAQRDRQKRVITSKDIEQARLNRQNQIIVSRQTIITPLAADLAEESYIQIIRK</sequence>
<evidence type="ECO:0000313" key="2">
    <source>
        <dbReference type="Proteomes" id="UP000199545"/>
    </source>
</evidence>
<dbReference type="AlphaFoldDB" id="A0A1I3TYX8"/>
<proteinExistence type="predicted"/>
<dbReference type="EMBL" id="FORR01000020">
    <property type="protein sequence ID" value="SFJ75693.1"/>
    <property type="molecule type" value="Genomic_DNA"/>
</dbReference>
<keyword evidence="2" id="KW-1185">Reference proteome</keyword>
<evidence type="ECO:0000313" key="1">
    <source>
        <dbReference type="EMBL" id="SFJ75693.1"/>
    </source>
</evidence>
<accession>A0A1I3TYX8</accession>
<reference evidence="1 2" key="1">
    <citation type="submission" date="2016-10" db="EMBL/GenBank/DDBJ databases">
        <authorList>
            <person name="de Groot N.N."/>
        </authorList>
    </citation>
    <scope>NUCLEOTIDE SEQUENCE [LARGE SCALE GENOMIC DNA]</scope>
    <source>
        <strain evidence="1 2">DSM 44778</strain>
    </source>
</reference>
<dbReference type="STRING" id="46223.SAMN05421852_12041"/>